<gene>
    <name evidence="3" type="ORF">PGQ11_009458</name>
</gene>
<feature type="region of interest" description="Disordered" evidence="1">
    <location>
        <begin position="181"/>
        <end position="210"/>
    </location>
</feature>
<protein>
    <recommendedName>
        <fullName evidence="5">Glycoside hydrolase</fullName>
    </recommendedName>
</protein>
<feature type="region of interest" description="Disordered" evidence="1">
    <location>
        <begin position="384"/>
        <end position="418"/>
    </location>
</feature>
<feature type="transmembrane region" description="Helical" evidence="2">
    <location>
        <begin position="268"/>
        <end position="286"/>
    </location>
</feature>
<feature type="transmembrane region" description="Helical" evidence="2">
    <location>
        <begin position="76"/>
        <end position="101"/>
    </location>
</feature>
<evidence type="ECO:0000256" key="1">
    <source>
        <dbReference type="SAM" id="MobiDB-lite"/>
    </source>
</evidence>
<evidence type="ECO:0000256" key="2">
    <source>
        <dbReference type="SAM" id="Phobius"/>
    </source>
</evidence>
<feature type="compositionally biased region" description="Low complexity" evidence="1">
    <location>
        <begin position="189"/>
        <end position="206"/>
    </location>
</feature>
<keyword evidence="2" id="KW-0812">Transmembrane</keyword>
<feature type="transmembrane region" description="Helical" evidence="2">
    <location>
        <begin position="12"/>
        <end position="32"/>
    </location>
</feature>
<feature type="transmembrane region" description="Helical" evidence="2">
    <location>
        <begin position="153"/>
        <end position="171"/>
    </location>
</feature>
<evidence type="ECO:0000313" key="3">
    <source>
        <dbReference type="EMBL" id="KAK8863223.1"/>
    </source>
</evidence>
<comment type="caution">
    <text evidence="3">The sequence shown here is derived from an EMBL/GenBank/DDBJ whole genome shotgun (WGS) entry which is preliminary data.</text>
</comment>
<keyword evidence="2" id="KW-0472">Membrane</keyword>
<name>A0ABR2II15_9PEZI</name>
<feature type="transmembrane region" description="Helical" evidence="2">
    <location>
        <begin position="122"/>
        <end position="147"/>
    </location>
</feature>
<dbReference type="Proteomes" id="UP001390339">
    <property type="component" value="Unassembled WGS sequence"/>
</dbReference>
<feature type="compositionally biased region" description="Low complexity" evidence="1">
    <location>
        <begin position="385"/>
        <end position="396"/>
    </location>
</feature>
<reference evidence="3 4" key="1">
    <citation type="journal article" date="2024" name="IMA Fungus">
        <title>Apiospora arundinis, a panoply of carbohydrate-active enzymes and secondary metabolites.</title>
        <authorList>
            <person name="Sorensen T."/>
            <person name="Petersen C."/>
            <person name="Muurmann A.T."/>
            <person name="Christiansen J.V."/>
            <person name="Brundto M.L."/>
            <person name="Overgaard C.K."/>
            <person name="Boysen A.T."/>
            <person name="Wollenberg R.D."/>
            <person name="Larsen T.O."/>
            <person name="Sorensen J.L."/>
            <person name="Nielsen K.L."/>
            <person name="Sondergaard T.E."/>
        </authorList>
    </citation>
    <scope>NUCLEOTIDE SEQUENCE [LARGE SCALE GENOMIC DNA]</scope>
    <source>
        <strain evidence="3 4">AAU 773</strain>
    </source>
</reference>
<evidence type="ECO:0000313" key="4">
    <source>
        <dbReference type="Proteomes" id="UP001390339"/>
    </source>
</evidence>
<organism evidence="3 4">
    <name type="scientific">Apiospora arundinis</name>
    <dbReference type="NCBI Taxonomy" id="335852"/>
    <lineage>
        <taxon>Eukaryota</taxon>
        <taxon>Fungi</taxon>
        <taxon>Dikarya</taxon>
        <taxon>Ascomycota</taxon>
        <taxon>Pezizomycotina</taxon>
        <taxon>Sordariomycetes</taxon>
        <taxon>Xylariomycetidae</taxon>
        <taxon>Amphisphaeriales</taxon>
        <taxon>Apiosporaceae</taxon>
        <taxon>Apiospora</taxon>
    </lineage>
</organism>
<keyword evidence="4" id="KW-1185">Reference proteome</keyword>
<feature type="transmembrane region" description="Helical" evidence="2">
    <location>
        <begin position="219"/>
        <end position="240"/>
    </location>
</feature>
<evidence type="ECO:0008006" key="5">
    <source>
        <dbReference type="Google" id="ProtNLM"/>
    </source>
</evidence>
<dbReference type="EMBL" id="JAPCWZ010000005">
    <property type="protein sequence ID" value="KAK8863223.1"/>
    <property type="molecule type" value="Genomic_DNA"/>
</dbReference>
<feature type="compositionally biased region" description="Basic and acidic residues" evidence="1">
    <location>
        <begin position="401"/>
        <end position="413"/>
    </location>
</feature>
<keyword evidence="2" id="KW-1133">Transmembrane helix</keyword>
<feature type="compositionally biased region" description="Pro residues" evidence="1">
    <location>
        <begin position="466"/>
        <end position="477"/>
    </location>
</feature>
<sequence length="494" mass="55213">MVARVYREGFSYLSILAFFTLFSTTASVIQQVHDITYYKDVMISQFEHKKDNIDSPENAIANGSIGLDLVLYYLQYYSYSAEAMLVMFWAGELAQTVYGLSAKRRLRPLLRRINTVGKWTSIMFPMVTILLLRLPALQAHFIVFILIADLPLMLSLLIGSCTVAAILARYINSRKSITNWTPQHGTNNTSQSGASMQATTQSSSQGKTPTRQGLYDRWLMVRFTCAFVVLAVFEVTNTLFQVQSVVNTRKDAASAEPDLSVERAKTTFFLFLPGNTPGIFVFLVFGTTAGCRKAMYDIFVPKGCRGSGGSWGGCIPWIPRRKRAVVPDVTRTDPENNPFDRPDDTTSYTTLASRSELTKSPDLNKPLPVVAMSRYNKSYRVDCYSTTPSPRSSPTPFWQHPRGDRAEGMESHHQGGIPLHHMRSLDSVKEDYYQPQPEQSDDSGPMLPIMRDPLLGDDDARGGSPRRPPGPPRPPPRGGRGVRRPSIAFDNGYH</sequence>
<proteinExistence type="predicted"/>
<accession>A0ABR2II15</accession>
<feature type="region of interest" description="Disordered" evidence="1">
    <location>
        <begin position="432"/>
        <end position="494"/>
    </location>
</feature>